<evidence type="ECO:0000256" key="2">
    <source>
        <dbReference type="ARBA" id="ARBA00022679"/>
    </source>
</evidence>
<evidence type="ECO:0000313" key="10">
    <source>
        <dbReference type="Proteomes" id="UP000177360"/>
    </source>
</evidence>
<reference evidence="9 10" key="1">
    <citation type="journal article" date="2016" name="Nat. Commun.">
        <title>Thousands of microbial genomes shed light on interconnected biogeochemical processes in an aquifer system.</title>
        <authorList>
            <person name="Anantharaman K."/>
            <person name="Brown C.T."/>
            <person name="Hug L.A."/>
            <person name="Sharon I."/>
            <person name="Castelle C.J."/>
            <person name="Probst A.J."/>
            <person name="Thomas B.C."/>
            <person name="Singh A."/>
            <person name="Wilkins M.J."/>
            <person name="Karaoz U."/>
            <person name="Brodie E.L."/>
            <person name="Williams K.H."/>
            <person name="Hubbard S.S."/>
            <person name="Banfield J.F."/>
        </authorList>
    </citation>
    <scope>NUCLEOTIDE SEQUENCE [LARGE SCALE GENOMIC DNA]</scope>
</reference>
<accession>A0A1G2E2Z7</accession>
<dbReference type="GO" id="GO:0006261">
    <property type="term" value="P:DNA-templated DNA replication"/>
    <property type="evidence" value="ECO:0007669"/>
    <property type="project" value="TreeGrafter"/>
</dbReference>
<dbReference type="Proteomes" id="UP000177360">
    <property type="component" value="Unassembled WGS sequence"/>
</dbReference>
<name>A0A1G2E2Z7_9BACT</name>
<dbReference type="SUPFAM" id="SSF52540">
    <property type="entry name" value="P-loop containing nucleoside triphosphate hydrolases"/>
    <property type="match status" value="1"/>
</dbReference>
<dbReference type="GO" id="GO:0003677">
    <property type="term" value="F:DNA binding"/>
    <property type="evidence" value="ECO:0007669"/>
    <property type="project" value="InterPro"/>
</dbReference>
<evidence type="ECO:0000256" key="3">
    <source>
        <dbReference type="ARBA" id="ARBA00022695"/>
    </source>
</evidence>
<evidence type="ECO:0000256" key="5">
    <source>
        <dbReference type="ARBA" id="ARBA00022932"/>
    </source>
</evidence>
<keyword evidence="2" id="KW-0808">Transferase</keyword>
<dbReference type="GO" id="GO:0009360">
    <property type="term" value="C:DNA polymerase III complex"/>
    <property type="evidence" value="ECO:0007669"/>
    <property type="project" value="TreeGrafter"/>
</dbReference>
<dbReference type="InterPro" id="IPR008921">
    <property type="entry name" value="DNA_pol3_clamp-load_cplx_C"/>
</dbReference>
<evidence type="ECO:0000259" key="8">
    <source>
        <dbReference type="Pfam" id="PF21694"/>
    </source>
</evidence>
<dbReference type="AlphaFoldDB" id="A0A1G2E2Z7"/>
<dbReference type="InterPro" id="IPR027417">
    <property type="entry name" value="P-loop_NTPase"/>
</dbReference>
<dbReference type="PANTHER" id="PTHR34388">
    <property type="entry name" value="DNA POLYMERASE III SUBUNIT DELTA"/>
    <property type="match status" value="1"/>
</dbReference>
<evidence type="ECO:0000256" key="4">
    <source>
        <dbReference type="ARBA" id="ARBA00022705"/>
    </source>
</evidence>
<feature type="domain" description="DNA polymerase III delta subunit-like C-terminal" evidence="8">
    <location>
        <begin position="194"/>
        <end position="313"/>
    </location>
</feature>
<keyword evidence="5" id="KW-0239">DNA-directed DNA polymerase</keyword>
<evidence type="ECO:0000313" key="9">
    <source>
        <dbReference type="EMBL" id="OGZ20224.1"/>
    </source>
</evidence>
<dbReference type="EMBL" id="MHLZ01000008">
    <property type="protein sequence ID" value="OGZ20224.1"/>
    <property type="molecule type" value="Genomic_DNA"/>
</dbReference>
<evidence type="ECO:0000256" key="7">
    <source>
        <dbReference type="ARBA" id="ARBA00049244"/>
    </source>
</evidence>
<evidence type="ECO:0000256" key="6">
    <source>
        <dbReference type="ARBA" id="ARBA00034754"/>
    </source>
</evidence>
<dbReference type="InterPro" id="IPR048466">
    <property type="entry name" value="DNA_pol3_delta-like_C"/>
</dbReference>
<gene>
    <name evidence="9" type="ORF">A2626_00395</name>
</gene>
<protein>
    <recommendedName>
        <fullName evidence="1">DNA-directed DNA polymerase</fullName>
        <ecNumber evidence="1">2.7.7.7</ecNumber>
    </recommendedName>
</protein>
<comment type="catalytic activity">
    <reaction evidence="7">
        <text>DNA(n) + a 2'-deoxyribonucleoside 5'-triphosphate = DNA(n+1) + diphosphate</text>
        <dbReference type="Rhea" id="RHEA:22508"/>
        <dbReference type="Rhea" id="RHEA-COMP:17339"/>
        <dbReference type="Rhea" id="RHEA-COMP:17340"/>
        <dbReference type="ChEBI" id="CHEBI:33019"/>
        <dbReference type="ChEBI" id="CHEBI:61560"/>
        <dbReference type="ChEBI" id="CHEBI:173112"/>
        <dbReference type="EC" id="2.7.7.7"/>
    </reaction>
</comment>
<comment type="caution">
    <text evidence="9">The sequence shown here is derived from an EMBL/GenBank/DDBJ whole genome shotgun (WGS) entry which is preliminary data.</text>
</comment>
<dbReference type="SUPFAM" id="SSF48019">
    <property type="entry name" value="post-AAA+ oligomerization domain-like"/>
    <property type="match status" value="1"/>
</dbReference>
<organism evidence="9 10">
    <name type="scientific">Candidatus Nealsonbacteria bacterium RIFCSPHIGHO2_01_FULL_38_55</name>
    <dbReference type="NCBI Taxonomy" id="1801664"/>
    <lineage>
        <taxon>Bacteria</taxon>
        <taxon>Candidatus Nealsoniibacteriota</taxon>
    </lineage>
</organism>
<dbReference type="NCBIfam" id="TIGR01128">
    <property type="entry name" value="holA"/>
    <property type="match status" value="1"/>
</dbReference>
<dbReference type="InterPro" id="IPR005790">
    <property type="entry name" value="DNA_polIII_delta"/>
</dbReference>
<dbReference type="Gene3D" id="1.20.272.10">
    <property type="match status" value="1"/>
</dbReference>
<comment type="similarity">
    <text evidence="6">Belongs to the DNA polymerase HolA subunit family.</text>
</comment>
<sequence>MFIFIYGQDTYRMKGKLSEIIEEYKKSRKSGLSLKFIDCQKTGIGSFGDFQNDSSQFSMFKEKKLIVVTDPFSDIDFKEKFLKNKENFTKLDDLVVFYQEGEVRKNDSLFKFLEKNALCQNFNLLEGQKLKKWVSDEFEKSGARFGEDAADELCFRVGSDLWRMANEIKKITAFGLGKEIKREDVAVLVRPKIESDIFKTIDAVANGEKQTALQFIRKHIEKGDSPVYLFSMVNYQFRNLLVIKDFVEKRKTYDAILKASGLHPFVVKKGYYLSYKFTLSGLKKIYQRIFQIDLEIKTGRIEPEAALEMLIAEI</sequence>
<evidence type="ECO:0000256" key="1">
    <source>
        <dbReference type="ARBA" id="ARBA00012417"/>
    </source>
</evidence>
<dbReference type="Gene3D" id="3.40.50.300">
    <property type="entry name" value="P-loop containing nucleotide triphosphate hydrolases"/>
    <property type="match status" value="1"/>
</dbReference>
<dbReference type="Pfam" id="PF21694">
    <property type="entry name" value="DNA_pol3_delta_C"/>
    <property type="match status" value="1"/>
</dbReference>
<dbReference type="EC" id="2.7.7.7" evidence="1"/>
<keyword evidence="3" id="KW-0548">Nucleotidyltransferase</keyword>
<dbReference type="Gene3D" id="1.10.8.60">
    <property type="match status" value="1"/>
</dbReference>
<keyword evidence="4" id="KW-0235">DNA replication</keyword>
<proteinExistence type="inferred from homology"/>
<dbReference type="GO" id="GO:0003887">
    <property type="term" value="F:DNA-directed DNA polymerase activity"/>
    <property type="evidence" value="ECO:0007669"/>
    <property type="project" value="UniProtKB-KW"/>
</dbReference>
<dbReference type="PANTHER" id="PTHR34388:SF1">
    <property type="entry name" value="DNA POLYMERASE III SUBUNIT DELTA"/>
    <property type="match status" value="1"/>
</dbReference>